<feature type="transmembrane region" description="Helical" evidence="8">
    <location>
        <begin position="361"/>
        <end position="380"/>
    </location>
</feature>
<sequence length="537" mass="59385">MDMSYKLILLHHMLLTLSLSRAVADMSMGSPMMPLDVINATGILSVKGPPPGVVIVFMEEDSAPQYFNYTVQCDDETLKYVMRAKADDTNLVKVKTNDVIIDCRNRHLVLMPLVPLTNVSAVHGPSYSVGEVQKQKEYYAVQGTHTLYTNSDMLGRTFITFNLYSFDDLELQNKTGDMVDVTKVPVIILRLMRPIDTAFRVIIYVFMIFITLAFGAKLDLEVVKENIRRPLAPCIGLGCQFIIMPMLGYGIAKLVTADRPDVALGIFVAACCPGGGASNIYSFLLGGDLSLSITMTALSTIMALGMMPLWLYTLGQQFIDGTVQVPFLNIFTTLLILIVPLFVGVFLQYKLPKVTKVLLKVIRPVTVVCIVLLLTVGIYSNLYIFKLFKPKIVLAGCLLPYFGYLLGGLIAFIFRLPWQRVKTVAIETGMQNTGIAMILMMYAFPPPDGFIAAVAPIASAVMTPLPLFLITVPYLIYKRCNKNKYDSVPNENGSTKKNENGSTKKNENGSTKEKKPKSKKGSKEITLDVENGRTTVI</sequence>
<comment type="similarity">
    <text evidence="2">Belongs to the bile acid:sodium symporter (BASS) (TC 2.A.28) family.</text>
</comment>
<evidence type="ECO:0000256" key="1">
    <source>
        <dbReference type="ARBA" id="ARBA00004141"/>
    </source>
</evidence>
<dbReference type="EMBL" id="CAJPWZ010003058">
    <property type="protein sequence ID" value="CAG2250637.1"/>
    <property type="molecule type" value="Genomic_DNA"/>
</dbReference>
<dbReference type="Gene3D" id="1.20.1530.20">
    <property type="match status" value="1"/>
</dbReference>
<organism evidence="10 11">
    <name type="scientific">Mytilus edulis</name>
    <name type="common">Blue mussel</name>
    <dbReference type="NCBI Taxonomy" id="6550"/>
    <lineage>
        <taxon>Eukaryota</taxon>
        <taxon>Metazoa</taxon>
        <taxon>Spiralia</taxon>
        <taxon>Lophotrochozoa</taxon>
        <taxon>Mollusca</taxon>
        <taxon>Bivalvia</taxon>
        <taxon>Autobranchia</taxon>
        <taxon>Pteriomorphia</taxon>
        <taxon>Mytilida</taxon>
        <taxon>Mytiloidea</taxon>
        <taxon>Mytilidae</taxon>
        <taxon>Mytilinae</taxon>
        <taxon>Mytilus</taxon>
    </lineage>
</organism>
<evidence type="ECO:0000256" key="7">
    <source>
        <dbReference type="SAM" id="MobiDB-lite"/>
    </source>
</evidence>
<reference evidence="10" key="1">
    <citation type="submission" date="2021-03" db="EMBL/GenBank/DDBJ databases">
        <authorList>
            <person name="Bekaert M."/>
        </authorList>
    </citation>
    <scope>NUCLEOTIDE SEQUENCE</scope>
</reference>
<evidence type="ECO:0000256" key="6">
    <source>
        <dbReference type="ARBA" id="ARBA00023136"/>
    </source>
</evidence>
<dbReference type="GO" id="GO:0015293">
    <property type="term" value="F:symporter activity"/>
    <property type="evidence" value="ECO:0007669"/>
    <property type="project" value="UniProtKB-KW"/>
</dbReference>
<gene>
    <name evidence="10" type="ORF">MEDL_62372</name>
</gene>
<dbReference type="Proteomes" id="UP000683360">
    <property type="component" value="Unassembled WGS sequence"/>
</dbReference>
<keyword evidence="6 8" id="KW-0472">Membrane</keyword>
<dbReference type="OrthoDB" id="203097at2759"/>
<name>A0A8S3UYP5_MYTED</name>
<evidence type="ECO:0000256" key="4">
    <source>
        <dbReference type="ARBA" id="ARBA00022847"/>
    </source>
</evidence>
<dbReference type="Pfam" id="PF01758">
    <property type="entry name" value="SBF"/>
    <property type="match status" value="1"/>
</dbReference>
<keyword evidence="9" id="KW-0732">Signal</keyword>
<evidence type="ECO:0000256" key="3">
    <source>
        <dbReference type="ARBA" id="ARBA00022692"/>
    </source>
</evidence>
<dbReference type="InterPro" id="IPR038770">
    <property type="entry name" value="Na+/solute_symporter_sf"/>
</dbReference>
<feature type="transmembrane region" description="Helical" evidence="8">
    <location>
        <begin position="392"/>
        <end position="412"/>
    </location>
</feature>
<feature type="transmembrane region" description="Helical" evidence="8">
    <location>
        <begin position="325"/>
        <end position="349"/>
    </location>
</feature>
<feature type="transmembrane region" description="Helical" evidence="8">
    <location>
        <begin position="198"/>
        <end position="218"/>
    </location>
</feature>
<feature type="transmembrane region" description="Helical" evidence="8">
    <location>
        <begin position="450"/>
        <end position="477"/>
    </location>
</feature>
<feature type="transmembrane region" description="Helical" evidence="8">
    <location>
        <begin position="230"/>
        <end position="252"/>
    </location>
</feature>
<keyword evidence="11" id="KW-1185">Reference proteome</keyword>
<dbReference type="PANTHER" id="PTHR10361">
    <property type="entry name" value="SODIUM-BILE ACID COTRANSPORTER"/>
    <property type="match status" value="1"/>
</dbReference>
<comment type="caution">
    <text evidence="10">The sequence shown here is derived from an EMBL/GenBank/DDBJ whole genome shotgun (WGS) entry which is preliminary data.</text>
</comment>
<evidence type="ECO:0000256" key="9">
    <source>
        <dbReference type="SAM" id="SignalP"/>
    </source>
</evidence>
<feature type="signal peptide" evidence="9">
    <location>
        <begin position="1"/>
        <end position="24"/>
    </location>
</feature>
<feature type="compositionally biased region" description="Basic and acidic residues" evidence="7">
    <location>
        <begin position="494"/>
        <end position="513"/>
    </location>
</feature>
<keyword evidence="4" id="KW-0769">Symport</keyword>
<feature type="transmembrane region" description="Helical" evidence="8">
    <location>
        <begin position="264"/>
        <end position="284"/>
    </location>
</feature>
<proteinExistence type="inferred from homology"/>
<evidence type="ECO:0000256" key="2">
    <source>
        <dbReference type="ARBA" id="ARBA00006528"/>
    </source>
</evidence>
<dbReference type="InterPro" id="IPR002657">
    <property type="entry name" value="BilAc:Na_symport/Acr3"/>
</dbReference>
<evidence type="ECO:0000313" key="11">
    <source>
        <dbReference type="Proteomes" id="UP000683360"/>
    </source>
</evidence>
<feature type="chain" id="PRO_5035888045" evidence="9">
    <location>
        <begin position="25"/>
        <end position="537"/>
    </location>
</feature>
<keyword evidence="4" id="KW-0813">Transport</keyword>
<dbReference type="InterPro" id="IPR004710">
    <property type="entry name" value="Bilac:Na_transpt"/>
</dbReference>
<feature type="region of interest" description="Disordered" evidence="7">
    <location>
        <begin position="487"/>
        <end position="537"/>
    </location>
</feature>
<comment type="subcellular location">
    <subcellularLocation>
        <location evidence="1">Membrane</location>
        <topology evidence="1">Multi-pass membrane protein</topology>
    </subcellularLocation>
</comment>
<feature type="transmembrane region" description="Helical" evidence="8">
    <location>
        <begin position="291"/>
        <end position="313"/>
    </location>
</feature>
<dbReference type="AlphaFoldDB" id="A0A8S3UYP5"/>
<keyword evidence="5 8" id="KW-1133">Transmembrane helix</keyword>
<dbReference type="GO" id="GO:0016020">
    <property type="term" value="C:membrane"/>
    <property type="evidence" value="ECO:0007669"/>
    <property type="project" value="UniProtKB-SubCell"/>
</dbReference>
<keyword evidence="3 8" id="KW-0812">Transmembrane</keyword>
<protein>
    <submittedName>
        <fullName evidence="10">SLC10A3_5</fullName>
    </submittedName>
</protein>
<evidence type="ECO:0000256" key="5">
    <source>
        <dbReference type="ARBA" id="ARBA00022989"/>
    </source>
</evidence>
<evidence type="ECO:0000313" key="10">
    <source>
        <dbReference type="EMBL" id="CAG2250637.1"/>
    </source>
</evidence>
<dbReference type="PANTHER" id="PTHR10361:SF28">
    <property type="entry name" value="P3 PROTEIN-RELATED"/>
    <property type="match status" value="1"/>
</dbReference>
<accession>A0A8S3UYP5</accession>
<evidence type="ECO:0000256" key="8">
    <source>
        <dbReference type="SAM" id="Phobius"/>
    </source>
</evidence>